<comment type="caution">
    <text evidence="2">The sequence shown here is derived from an EMBL/GenBank/DDBJ whole genome shotgun (WGS) entry which is preliminary data.</text>
</comment>
<evidence type="ECO:0000259" key="1">
    <source>
        <dbReference type="Pfam" id="PF20698"/>
    </source>
</evidence>
<evidence type="ECO:0000313" key="2">
    <source>
        <dbReference type="EMBL" id="GGG13859.1"/>
    </source>
</evidence>
<organism evidence="2 3">
    <name type="scientific">Paenibacillus albidus</name>
    <dbReference type="NCBI Taxonomy" id="2041023"/>
    <lineage>
        <taxon>Bacteria</taxon>
        <taxon>Bacillati</taxon>
        <taxon>Bacillota</taxon>
        <taxon>Bacilli</taxon>
        <taxon>Bacillales</taxon>
        <taxon>Paenibacillaceae</taxon>
        <taxon>Paenibacillus</taxon>
    </lineage>
</organism>
<dbReference type="InterPro" id="IPR011990">
    <property type="entry name" value="TPR-like_helical_dom_sf"/>
</dbReference>
<reference evidence="2" key="1">
    <citation type="journal article" date="2014" name="Int. J. Syst. Evol. Microbiol.">
        <title>Complete genome sequence of Corynebacterium casei LMG S-19264T (=DSM 44701T), isolated from a smear-ripened cheese.</title>
        <authorList>
            <consortium name="US DOE Joint Genome Institute (JGI-PGF)"/>
            <person name="Walter F."/>
            <person name="Albersmeier A."/>
            <person name="Kalinowski J."/>
            <person name="Ruckert C."/>
        </authorList>
    </citation>
    <scope>NUCLEOTIDE SEQUENCE</scope>
    <source>
        <strain evidence="2">CGMCC 1.16134</strain>
    </source>
</reference>
<protein>
    <recommendedName>
        <fullName evidence="1">PIN domain-containing protein</fullName>
    </recommendedName>
</protein>
<gene>
    <name evidence="2" type="ORF">GCM10010912_67830</name>
</gene>
<dbReference type="SUPFAM" id="SSF48452">
    <property type="entry name" value="TPR-like"/>
    <property type="match status" value="1"/>
</dbReference>
<dbReference type="EMBL" id="BMKR01000066">
    <property type="protein sequence ID" value="GGG13859.1"/>
    <property type="molecule type" value="Genomic_DNA"/>
</dbReference>
<keyword evidence="3" id="KW-1185">Reference proteome</keyword>
<accession>A0A917FY61</accession>
<reference evidence="2" key="2">
    <citation type="submission" date="2020-09" db="EMBL/GenBank/DDBJ databases">
        <authorList>
            <person name="Sun Q."/>
            <person name="Zhou Y."/>
        </authorList>
    </citation>
    <scope>NUCLEOTIDE SEQUENCE</scope>
    <source>
        <strain evidence="2">CGMCC 1.16134</strain>
    </source>
</reference>
<evidence type="ECO:0000313" key="3">
    <source>
        <dbReference type="Proteomes" id="UP000637643"/>
    </source>
</evidence>
<dbReference type="Proteomes" id="UP000637643">
    <property type="component" value="Unassembled WGS sequence"/>
</dbReference>
<dbReference type="Pfam" id="PF20698">
    <property type="entry name" value="PIN-TPR-GreABC"/>
    <property type="match status" value="1"/>
</dbReference>
<name>A0A917FY61_9BACL</name>
<dbReference type="InterPro" id="IPR048987">
    <property type="entry name" value="PIN-TPR-GreABC"/>
</dbReference>
<proteinExistence type="predicted"/>
<dbReference type="RefSeq" id="WP_189032568.1">
    <property type="nucleotide sequence ID" value="NZ_BMKR01000066.1"/>
</dbReference>
<sequence>MLEIVTTIYFNFEWYDIAKNNYWALYQKTHDISFLCRYANCLFRLGSTRECLEVLSSIEQRIKERPTIELLHLLSISYTQANVYLKSLEYAYKMFEMGKEIPEVWQFYFSQFLKNSQHIDKPMHEWVEAYQFIWTNFSIQFPEEEPLYTEVKALNDDDTISDQLIEMLKSHQKSYEQTMQMIKINKLPPSFMAALLNKGPYETWMHYYQTSDLNFWIFQGSDLQSVRDGVQTSKISEKILCDSYTLLSIRQLNLLDELASMYKLYIHQNDFNELFNEYLNKRVISKHGLSTIAYEQGQIIHTENTLGQVQKYLEEYEDFISWINNNCIKVGNRIANNETDEKLKFLYQSIEICGDENLILMVDSYQIRGLAKELLDVDSFNICEWIINMFTKGRINKEKYLEYMGDLLVIGYAIIPIDDQIIMHHLSKSHYILNDKINQLFTYLKRDDLHPEYVLEVSSRILKWVWLESIPNFHRQTITDAVCSVVTFQKNKQEVIQNLLALTEPLFSILVQHQFDKLKDAANYWLLGKII</sequence>
<dbReference type="AlphaFoldDB" id="A0A917FY61"/>
<feature type="domain" description="PIN" evidence="1">
    <location>
        <begin position="241"/>
        <end position="372"/>
    </location>
</feature>